<dbReference type="Pfam" id="PF00441">
    <property type="entry name" value="Acyl-CoA_dh_1"/>
    <property type="match status" value="1"/>
</dbReference>
<organism evidence="9 10">
    <name type="scientific">Nocardia flavorosea</name>
    <dbReference type="NCBI Taxonomy" id="53429"/>
    <lineage>
        <taxon>Bacteria</taxon>
        <taxon>Bacillati</taxon>
        <taxon>Actinomycetota</taxon>
        <taxon>Actinomycetes</taxon>
        <taxon>Mycobacteriales</taxon>
        <taxon>Nocardiaceae</taxon>
        <taxon>Nocardia</taxon>
    </lineage>
</organism>
<dbReference type="Pfam" id="PF18158">
    <property type="entry name" value="AidB_N"/>
    <property type="match status" value="1"/>
</dbReference>
<feature type="domain" description="Acyl-CoA dehydrogenase/oxidase C-terminal" evidence="6">
    <location>
        <begin position="313"/>
        <end position="469"/>
    </location>
</feature>
<dbReference type="SUPFAM" id="SSF56645">
    <property type="entry name" value="Acyl-CoA dehydrogenase NM domain-like"/>
    <property type="match status" value="1"/>
</dbReference>
<evidence type="ECO:0000256" key="1">
    <source>
        <dbReference type="ARBA" id="ARBA00001974"/>
    </source>
</evidence>
<dbReference type="InterPro" id="IPR009100">
    <property type="entry name" value="AcylCoA_DH/oxidase_NM_dom_sf"/>
</dbReference>
<name>A0A846YBZ5_9NOCA</name>
<evidence type="ECO:0000256" key="5">
    <source>
        <dbReference type="RuleBase" id="RU362125"/>
    </source>
</evidence>
<dbReference type="Gene3D" id="1.20.140.10">
    <property type="entry name" value="Butyryl-CoA Dehydrogenase, subunit A, domain 3"/>
    <property type="match status" value="1"/>
</dbReference>
<gene>
    <name evidence="9" type="ORF">HGA15_13515</name>
</gene>
<dbReference type="InterPro" id="IPR006091">
    <property type="entry name" value="Acyl-CoA_Oxase/DH_mid-dom"/>
</dbReference>
<dbReference type="PANTHER" id="PTHR42707">
    <property type="entry name" value="ACYL-COA DEHYDROGENASE"/>
    <property type="match status" value="1"/>
</dbReference>
<feature type="domain" description="Acyl-CoA oxidase/dehydrogenase middle" evidence="7">
    <location>
        <begin position="210"/>
        <end position="303"/>
    </location>
</feature>
<feature type="domain" description="Adaptive response protein AidB N-terminal" evidence="8">
    <location>
        <begin position="41"/>
        <end position="195"/>
    </location>
</feature>
<evidence type="ECO:0000256" key="4">
    <source>
        <dbReference type="ARBA" id="ARBA00022827"/>
    </source>
</evidence>
<dbReference type="Gene3D" id="2.40.110.20">
    <property type="match status" value="1"/>
</dbReference>
<keyword evidence="4 5" id="KW-0274">FAD</keyword>
<evidence type="ECO:0000256" key="2">
    <source>
        <dbReference type="ARBA" id="ARBA00009347"/>
    </source>
</evidence>
<accession>A0A846YBZ5</accession>
<keyword evidence="5" id="KW-0560">Oxidoreductase</keyword>
<dbReference type="SUPFAM" id="SSF47203">
    <property type="entry name" value="Acyl-CoA dehydrogenase C-terminal domain-like"/>
    <property type="match status" value="1"/>
</dbReference>
<evidence type="ECO:0000313" key="9">
    <source>
        <dbReference type="EMBL" id="NKY57156.1"/>
    </source>
</evidence>
<dbReference type="PROSITE" id="PS00073">
    <property type="entry name" value="ACYL_COA_DH_2"/>
    <property type="match status" value="1"/>
</dbReference>
<dbReference type="GO" id="GO:0003995">
    <property type="term" value="F:acyl-CoA dehydrogenase activity"/>
    <property type="evidence" value="ECO:0007669"/>
    <property type="project" value="InterPro"/>
</dbReference>
<evidence type="ECO:0000259" key="8">
    <source>
        <dbReference type="Pfam" id="PF18158"/>
    </source>
</evidence>
<dbReference type="Gene3D" id="6.10.250.600">
    <property type="match status" value="1"/>
</dbReference>
<evidence type="ECO:0000259" key="7">
    <source>
        <dbReference type="Pfam" id="PF02770"/>
    </source>
</evidence>
<evidence type="ECO:0000259" key="6">
    <source>
        <dbReference type="Pfam" id="PF00441"/>
    </source>
</evidence>
<dbReference type="Proteomes" id="UP000570678">
    <property type="component" value="Unassembled WGS sequence"/>
</dbReference>
<dbReference type="InterPro" id="IPR041504">
    <property type="entry name" value="AidB_N"/>
</dbReference>
<keyword evidence="3 5" id="KW-0285">Flavoprotein</keyword>
<reference evidence="9 10" key="1">
    <citation type="submission" date="2020-04" db="EMBL/GenBank/DDBJ databases">
        <title>MicrobeNet Type strains.</title>
        <authorList>
            <person name="Nicholson A.C."/>
        </authorList>
    </citation>
    <scope>NUCLEOTIDE SEQUENCE [LARGE SCALE GENOMIC DNA]</scope>
    <source>
        <strain evidence="9 10">JCM 3332</strain>
    </source>
</reference>
<keyword evidence="10" id="KW-1185">Reference proteome</keyword>
<dbReference type="InterPro" id="IPR052904">
    <property type="entry name" value="Acyl-CoA_dehydrogenase-like"/>
</dbReference>
<dbReference type="EMBL" id="JAAXOT010000006">
    <property type="protein sequence ID" value="NKY57156.1"/>
    <property type="molecule type" value="Genomic_DNA"/>
</dbReference>
<dbReference type="PANTHER" id="PTHR42707:SF3">
    <property type="entry name" value="ACYL-COA DEHYDROGENASE AIDB-RELATED"/>
    <property type="match status" value="1"/>
</dbReference>
<evidence type="ECO:0000256" key="3">
    <source>
        <dbReference type="ARBA" id="ARBA00022630"/>
    </source>
</evidence>
<comment type="caution">
    <text evidence="9">The sequence shown here is derived from an EMBL/GenBank/DDBJ whole genome shotgun (WGS) entry which is preliminary data.</text>
</comment>
<dbReference type="InterPro" id="IPR009075">
    <property type="entry name" value="AcylCo_DH/oxidase_C"/>
</dbReference>
<sequence>MILHNCIARFRIVIDGDVSICRTARFVVREGEAVPTHTVTNQVPPLVDYDAAEVPVILEALERGGAGHALDEVHEIGRLAGSAHAQELGDLAEEHQPVLQTHDRYGHRIDEVRYDPSYHELMRHAVRFGLHGAPWADSRPAPHLVRAAKTSVWSQVDAGHGCPISMTYAVVPALRANAELSARYEPLLTSREYDPVLRPLAGKPGLIAGMSMTEKQGGSDVRANTTTAVPQPDGSYRITGHKWFTSAPMSDFFLALAQAPGGLSCFFVPRVLPDGTRNPFHLQRLKDKLGNHSNASSEVEYDDTVGWLVGDEGRGVPTIIEMVNLTRLDCTLASATGMRTGTIAAIHHAQHRRAFGANLVDQPLMRNVLADLAIEAEGATTAALWLAELTDRATAGDEAADLLRRIGLAVSKYYVCKRGPIHAAEALECLGGNGYVEDSRMPRLYREAPLMSVWEGSGNVAALDVLRALAKQPATLTAFLDEVKSATGADSALDTAIGRLEGEFTDPETLPHRARRIVGDMALVLQGSLLVRFGHPAVAEGFTRSRLGRDRGDVFGTLPVGLDTGAIIERLTPKVG</sequence>
<dbReference type="InterPro" id="IPR036250">
    <property type="entry name" value="AcylCo_DH-like_C"/>
</dbReference>
<protein>
    <submittedName>
        <fullName evidence="9">DNA alkylation response protein</fullName>
    </submittedName>
</protein>
<dbReference type="InterPro" id="IPR006089">
    <property type="entry name" value="Acyl-CoA_DH_CS"/>
</dbReference>
<proteinExistence type="inferred from homology"/>
<evidence type="ECO:0000313" key="10">
    <source>
        <dbReference type="Proteomes" id="UP000570678"/>
    </source>
</evidence>
<dbReference type="AlphaFoldDB" id="A0A846YBZ5"/>
<comment type="similarity">
    <text evidence="2 5">Belongs to the acyl-CoA dehydrogenase family.</text>
</comment>
<dbReference type="Pfam" id="PF02770">
    <property type="entry name" value="Acyl-CoA_dh_M"/>
    <property type="match status" value="1"/>
</dbReference>
<comment type="cofactor">
    <cofactor evidence="1 5">
        <name>FAD</name>
        <dbReference type="ChEBI" id="CHEBI:57692"/>
    </cofactor>
</comment>